<keyword evidence="3 8" id="KW-0812">Transmembrane</keyword>
<evidence type="ECO:0000313" key="9">
    <source>
        <dbReference type="EMBL" id="SIR25276.1"/>
    </source>
</evidence>
<dbReference type="GO" id="GO:0016020">
    <property type="term" value="C:membrane"/>
    <property type="evidence" value="ECO:0007669"/>
    <property type="project" value="UniProtKB-SubCell"/>
</dbReference>
<reference evidence="9 10" key="1">
    <citation type="submission" date="2017-01" db="EMBL/GenBank/DDBJ databases">
        <authorList>
            <person name="Varghese N."/>
            <person name="Submissions S."/>
        </authorList>
    </citation>
    <scope>NUCLEOTIDE SEQUENCE [LARGE SCALE GENOMIC DNA]</scope>
    <source>
        <strain evidence="9 10">ATCC 700171</strain>
    </source>
</reference>
<evidence type="ECO:0000256" key="3">
    <source>
        <dbReference type="ARBA" id="ARBA00022692"/>
    </source>
</evidence>
<keyword evidence="4 8" id="KW-1133">Transmembrane helix</keyword>
<evidence type="ECO:0000313" key="10">
    <source>
        <dbReference type="Proteomes" id="UP000323956"/>
    </source>
</evidence>
<keyword evidence="5 8" id="KW-0472">Membrane</keyword>
<evidence type="ECO:0000256" key="1">
    <source>
        <dbReference type="ARBA" id="ARBA00004167"/>
    </source>
</evidence>
<keyword evidence="6" id="KW-0175">Coiled coil</keyword>
<dbReference type="InterPro" id="IPR005498">
    <property type="entry name" value="T4SS_VirB10/TraB/TrbI"/>
</dbReference>
<protein>
    <submittedName>
        <fullName evidence="9">Type IV secretion system protein VirB10</fullName>
    </submittedName>
</protein>
<organism evidence="9 10">
    <name type="scientific">Paracoccus thiocyanatus</name>
    <dbReference type="NCBI Taxonomy" id="34006"/>
    <lineage>
        <taxon>Bacteria</taxon>
        <taxon>Pseudomonadati</taxon>
        <taxon>Pseudomonadota</taxon>
        <taxon>Alphaproteobacteria</taxon>
        <taxon>Rhodobacterales</taxon>
        <taxon>Paracoccaceae</taxon>
        <taxon>Paracoccus</taxon>
    </lineage>
</organism>
<dbReference type="Pfam" id="PF03743">
    <property type="entry name" value="TrbI"/>
    <property type="match status" value="1"/>
</dbReference>
<feature type="region of interest" description="Disordered" evidence="7">
    <location>
        <begin position="58"/>
        <end position="100"/>
    </location>
</feature>
<accession>A0A1N6ZEX7</accession>
<evidence type="ECO:0000256" key="6">
    <source>
        <dbReference type="SAM" id="Coils"/>
    </source>
</evidence>
<dbReference type="CDD" id="cd16429">
    <property type="entry name" value="VirB10"/>
    <property type="match status" value="1"/>
</dbReference>
<sequence length="443" mass="46340">MTETAELRKRLDALEGGGAGSGSGTRKRSVLLLVALGIAGAAVLLAVVAFMSGGSEPAPMETAAPAEFQDTGPGFGTLDPVAPPGPAPPAAAPAEENPETEALRAELAAMRAELTALRDAPPPDPPAMDTAALEALNVEIAALRSEAAESEAALRAELEDRARQIQRLQTDLELARLEAPTVTPGPTGPTEEELRLQELERRRQEERAILEARIASPIIAFGSAGSVGDESPSDQRRLDGETEFVRNGAQPATVTQAQTIVNPANTVVQGTLIQAVLETAIDSQLAGPVRALVSEDVHAFDGSRVLIPRGSRLIGRYQSGADIAQQRITIAWDRIILPDNQSVEISAFGGDELGRSGTTGYVDSRFATRFGSAALISLIGGLPTAAAGSTEDETTADALEGTAESLQDTTQGVIGEYLALAPVIYVDQGTRVTVMVDRDLEIF</sequence>
<comment type="similarity">
    <text evidence="2">Belongs to the TrbI/VirB10 family.</text>
</comment>
<dbReference type="InterPro" id="IPR042217">
    <property type="entry name" value="T4SS_VirB10/TrbI"/>
</dbReference>
<evidence type="ECO:0000256" key="4">
    <source>
        <dbReference type="ARBA" id="ARBA00022989"/>
    </source>
</evidence>
<feature type="compositionally biased region" description="Low complexity" evidence="7">
    <location>
        <begin position="58"/>
        <end position="67"/>
    </location>
</feature>
<feature type="coiled-coil region" evidence="6">
    <location>
        <begin position="100"/>
        <end position="178"/>
    </location>
</feature>
<dbReference type="RefSeq" id="WP_149766726.1">
    <property type="nucleotide sequence ID" value="NZ_FTMK01000034.1"/>
</dbReference>
<dbReference type="Proteomes" id="UP000323956">
    <property type="component" value="Unassembled WGS sequence"/>
</dbReference>
<comment type="subcellular location">
    <subcellularLocation>
        <location evidence="1">Membrane</location>
        <topology evidence="1">Single-pass membrane protein</topology>
    </subcellularLocation>
</comment>
<feature type="compositionally biased region" description="Pro residues" evidence="7">
    <location>
        <begin position="81"/>
        <end position="91"/>
    </location>
</feature>
<proteinExistence type="inferred from homology"/>
<dbReference type="AlphaFoldDB" id="A0A1N6ZEX7"/>
<gene>
    <name evidence="9" type="ORF">SAMN05421641_1346</name>
</gene>
<dbReference type="EMBL" id="FTMK01000034">
    <property type="protein sequence ID" value="SIR25276.1"/>
    <property type="molecule type" value="Genomic_DNA"/>
</dbReference>
<feature type="transmembrane region" description="Helical" evidence="8">
    <location>
        <begin position="30"/>
        <end position="51"/>
    </location>
</feature>
<dbReference type="OrthoDB" id="9807354at2"/>
<name>A0A1N6ZEX7_9RHOB</name>
<dbReference type="Gene3D" id="1.20.120.1490">
    <property type="match status" value="1"/>
</dbReference>
<dbReference type="Gene3D" id="2.40.128.260">
    <property type="entry name" value="Type IV secretion system, VirB10/TraB/TrbI"/>
    <property type="match status" value="1"/>
</dbReference>
<evidence type="ECO:0000256" key="2">
    <source>
        <dbReference type="ARBA" id="ARBA00010265"/>
    </source>
</evidence>
<evidence type="ECO:0000256" key="7">
    <source>
        <dbReference type="SAM" id="MobiDB-lite"/>
    </source>
</evidence>
<evidence type="ECO:0000256" key="8">
    <source>
        <dbReference type="SAM" id="Phobius"/>
    </source>
</evidence>
<evidence type="ECO:0000256" key="5">
    <source>
        <dbReference type="ARBA" id="ARBA00023136"/>
    </source>
</evidence>